<reference evidence="1 2" key="1">
    <citation type="journal article" date="2016" name="Nat. Commun.">
        <title>Thousands of microbial genomes shed light on interconnected biogeochemical processes in an aquifer system.</title>
        <authorList>
            <person name="Anantharaman K."/>
            <person name="Brown C.T."/>
            <person name="Hug L.A."/>
            <person name="Sharon I."/>
            <person name="Castelle C.J."/>
            <person name="Probst A.J."/>
            <person name="Thomas B.C."/>
            <person name="Singh A."/>
            <person name="Wilkins M.J."/>
            <person name="Karaoz U."/>
            <person name="Brodie E.L."/>
            <person name="Williams K.H."/>
            <person name="Hubbard S.S."/>
            <person name="Banfield J.F."/>
        </authorList>
    </citation>
    <scope>NUCLEOTIDE SEQUENCE [LARGE SCALE GENOMIC DNA]</scope>
</reference>
<dbReference type="EMBL" id="MHKN01000053">
    <property type="protein sequence ID" value="OGY90932.1"/>
    <property type="molecule type" value="Genomic_DNA"/>
</dbReference>
<dbReference type="AlphaFoldDB" id="A0A1G2BP79"/>
<proteinExistence type="predicted"/>
<dbReference type="Proteomes" id="UP000177349">
    <property type="component" value="Unassembled WGS sequence"/>
</dbReference>
<accession>A0A1G2BP79</accession>
<evidence type="ECO:0000313" key="2">
    <source>
        <dbReference type="Proteomes" id="UP000177349"/>
    </source>
</evidence>
<comment type="caution">
    <text evidence="1">The sequence shown here is derived from an EMBL/GenBank/DDBJ whole genome shotgun (WGS) entry which is preliminary data.</text>
</comment>
<name>A0A1G2BP79_9BACT</name>
<evidence type="ECO:0000313" key="1">
    <source>
        <dbReference type="EMBL" id="OGY90932.1"/>
    </source>
</evidence>
<sequence length="428" mass="47774">MQSWAAHAISEARSVVLGGKEVEKKLVAFDITPTSERFVSGSSTTLRLPREASPDQEAQWKEWVSIIDPRRRDESGHGGLARHVRQLRQPGSERTYAVGSVSILLDEPGAVYENGLRINPQAEKGRSLSFGYDVPEVVTTRERNSYNPRRLEQYMRLAIGNIADPSVAEEILRKVADGEAATPDLDIGMIMHEVNPAAPTWAEVAQKVWPDQVVYSSEKIDSEISGEDEFYMPGDEPRMREQRERAELIRANMVHLDMSKVLDVPKESYFGFSKLLPTAESVIQRMETNVLPAPPAIKKALSEVVAESAKVLAEMLQRAKETLTAEQLRRFPFSEGRLSEWKDAAALELRNAVALAPITSAYHGKAGKGVIFNEALLIGGKRRDLAEVSLHEVAHIVSGYYDYQEDFVSLLYELAHHLAKQKAEKKDS</sequence>
<protein>
    <submittedName>
        <fullName evidence="1">Uncharacterized protein</fullName>
    </submittedName>
</protein>
<organism evidence="1 2">
    <name type="scientific">Candidatus Komeilibacteria bacterium RIFCSPLOWO2_01_FULL_53_11</name>
    <dbReference type="NCBI Taxonomy" id="1798552"/>
    <lineage>
        <taxon>Bacteria</taxon>
        <taxon>Candidatus Komeiliibacteriota</taxon>
    </lineage>
</organism>
<gene>
    <name evidence="1" type="ORF">A3B31_01865</name>
</gene>